<evidence type="ECO:0000256" key="7">
    <source>
        <dbReference type="ARBA" id="ARBA00022692"/>
    </source>
</evidence>
<evidence type="ECO:0000256" key="2">
    <source>
        <dbReference type="ARBA" id="ARBA00004752"/>
    </source>
</evidence>
<feature type="transmembrane region" description="Helical" evidence="22">
    <location>
        <begin position="342"/>
        <end position="364"/>
    </location>
</feature>
<dbReference type="GO" id="GO:0009252">
    <property type="term" value="P:peptidoglycan biosynthetic process"/>
    <property type="evidence" value="ECO:0007669"/>
    <property type="project" value="UniProtKB-KW"/>
</dbReference>
<evidence type="ECO:0000256" key="21">
    <source>
        <dbReference type="ARBA" id="ARBA00049966"/>
    </source>
</evidence>
<feature type="transmembrane region" description="Helical" evidence="22">
    <location>
        <begin position="165"/>
        <end position="181"/>
    </location>
</feature>
<evidence type="ECO:0000256" key="6">
    <source>
        <dbReference type="ARBA" id="ARBA00022679"/>
    </source>
</evidence>
<feature type="transmembrane region" description="Helical" evidence="22">
    <location>
        <begin position="45"/>
        <end position="62"/>
    </location>
</feature>
<feature type="transmembrane region" description="Helical" evidence="22">
    <location>
        <begin position="69"/>
        <end position="88"/>
    </location>
</feature>
<comment type="similarity">
    <text evidence="16">Belongs to the SEDS family. FtsW subfamily.</text>
</comment>
<gene>
    <name evidence="23" type="primary">ftsW</name>
    <name evidence="23" type="ordered locus">TWT_227</name>
</gene>
<keyword evidence="3" id="KW-1003">Cell membrane</keyword>
<dbReference type="HOGENOM" id="CLU_029243_0_2_11"/>
<keyword evidence="11 22" id="KW-0472">Membrane</keyword>
<dbReference type="NCBIfam" id="TIGR02614">
    <property type="entry name" value="ftsW"/>
    <property type="match status" value="1"/>
</dbReference>
<sequence length="370" mass="39872">MTKHNRLISANYFLLLANVFALNAIGLVMVISASTGVSDDGARSVISQIIYTVIGFLLMFTISVLPEQFFFRFSNIFLIAACILQSAVLSPLGVNSGGNTNWLRFGPITLQPSELLKLAVILWLATGLTKRRSTSSDLSKGVIPSFVVILAVCGLVFLGNDLGNVLIIVIIFFGVMIFANIPMISLAFPLGVFSGIVFLAATLSPNRMGRILNFLNISCDKVDQHYLTLCWQPIQSVWALANGNVAGVGLGRSVAKWNWLPSATSDYIFAILGEELGFVGSISLILLFLFLAITMVRIARDANDLFARSIIGGVMFWLVGQALINIAVVLRFFPVLGVTLPFVSAGGSALTTSMMAVGLVLGLIRRSSRV</sequence>
<keyword evidence="4 23" id="KW-0132">Cell division</keyword>
<evidence type="ECO:0000256" key="11">
    <source>
        <dbReference type="ARBA" id="ARBA00023136"/>
    </source>
</evidence>
<evidence type="ECO:0000256" key="4">
    <source>
        <dbReference type="ARBA" id="ARBA00022618"/>
    </source>
</evidence>
<reference evidence="23 24" key="1">
    <citation type="journal article" date="2003" name="Genome Res.">
        <title>Tropheryma whipplei twist: a human pathogenic Actinobacteria with a reduced genome.</title>
        <authorList>
            <person name="Raoult D."/>
            <person name="Ogata H."/>
            <person name="Audic S."/>
            <person name="Robert C."/>
            <person name="Suhre K."/>
            <person name="Drancourt M."/>
            <person name="Claverie J.-M."/>
        </authorList>
    </citation>
    <scope>NUCLEOTIDE SEQUENCE [LARGE SCALE GENOMIC DNA]</scope>
    <source>
        <strain evidence="23 24">Twist</strain>
    </source>
</reference>
<dbReference type="GO" id="GO:0008360">
    <property type="term" value="P:regulation of cell shape"/>
    <property type="evidence" value="ECO:0007669"/>
    <property type="project" value="UniProtKB-KW"/>
</dbReference>
<evidence type="ECO:0000256" key="10">
    <source>
        <dbReference type="ARBA" id="ARBA00022989"/>
    </source>
</evidence>
<dbReference type="InterPro" id="IPR001182">
    <property type="entry name" value="FtsW/RodA"/>
</dbReference>
<feature type="transmembrane region" description="Helical" evidence="22">
    <location>
        <begin position="12"/>
        <end position="33"/>
    </location>
</feature>
<evidence type="ECO:0000256" key="12">
    <source>
        <dbReference type="ARBA" id="ARBA00023306"/>
    </source>
</evidence>
<dbReference type="AlphaFoldDB" id="Q83N07"/>
<organism evidence="23 24">
    <name type="scientific">Tropheryma whipplei (strain Twist)</name>
    <name type="common">Whipple's bacillus</name>
    <dbReference type="NCBI Taxonomy" id="203267"/>
    <lineage>
        <taxon>Bacteria</taxon>
        <taxon>Bacillati</taxon>
        <taxon>Actinomycetota</taxon>
        <taxon>Actinomycetes</taxon>
        <taxon>Micrococcales</taxon>
        <taxon>Tropherymataceae</taxon>
        <taxon>Tropheryma</taxon>
    </lineage>
</organism>
<dbReference type="GO" id="GO:0051301">
    <property type="term" value="P:cell division"/>
    <property type="evidence" value="ECO:0007669"/>
    <property type="project" value="UniProtKB-KW"/>
</dbReference>
<feature type="transmembrane region" description="Helical" evidence="22">
    <location>
        <begin position="305"/>
        <end position="330"/>
    </location>
</feature>
<name>Q83N07_TROWT</name>
<dbReference type="Proteomes" id="UP000002200">
    <property type="component" value="Chromosome"/>
</dbReference>
<keyword evidence="6" id="KW-0808">Transferase</keyword>
<evidence type="ECO:0000256" key="22">
    <source>
        <dbReference type="SAM" id="Phobius"/>
    </source>
</evidence>
<dbReference type="OrthoDB" id="9768187at2"/>
<evidence type="ECO:0000256" key="17">
    <source>
        <dbReference type="ARBA" id="ARBA00041185"/>
    </source>
</evidence>
<evidence type="ECO:0000256" key="18">
    <source>
        <dbReference type="ARBA" id="ARBA00041418"/>
    </source>
</evidence>
<keyword evidence="7 22" id="KW-0812">Transmembrane</keyword>
<evidence type="ECO:0000256" key="19">
    <source>
        <dbReference type="ARBA" id="ARBA00044770"/>
    </source>
</evidence>
<evidence type="ECO:0000256" key="16">
    <source>
        <dbReference type="ARBA" id="ARBA00038053"/>
    </source>
</evidence>
<proteinExistence type="inferred from homology"/>
<feature type="transmembrane region" description="Helical" evidence="22">
    <location>
        <begin position="141"/>
        <end position="159"/>
    </location>
</feature>
<keyword evidence="24" id="KW-1185">Reference proteome</keyword>
<keyword evidence="8" id="KW-0133">Cell shape</keyword>
<dbReference type="KEGG" id="twh:TWT_227"/>
<dbReference type="RefSeq" id="WP_011102443.1">
    <property type="nucleotide sequence ID" value="NC_004572.3"/>
</dbReference>
<keyword evidence="9" id="KW-0573">Peptidoglycan synthesis</keyword>
<evidence type="ECO:0000313" key="24">
    <source>
        <dbReference type="Proteomes" id="UP000002200"/>
    </source>
</evidence>
<evidence type="ECO:0000256" key="8">
    <source>
        <dbReference type="ARBA" id="ARBA00022960"/>
    </source>
</evidence>
<keyword evidence="12" id="KW-0131">Cell cycle</keyword>
<dbReference type="GO" id="GO:0005886">
    <property type="term" value="C:plasma membrane"/>
    <property type="evidence" value="ECO:0007669"/>
    <property type="project" value="UniProtKB-SubCell"/>
</dbReference>
<evidence type="ECO:0000256" key="9">
    <source>
        <dbReference type="ARBA" id="ARBA00022984"/>
    </source>
</evidence>
<evidence type="ECO:0000256" key="5">
    <source>
        <dbReference type="ARBA" id="ARBA00022676"/>
    </source>
</evidence>
<dbReference type="GO" id="GO:0015648">
    <property type="term" value="F:lipid-linked peptidoglycan transporter activity"/>
    <property type="evidence" value="ECO:0007669"/>
    <property type="project" value="TreeGrafter"/>
</dbReference>
<keyword evidence="10 22" id="KW-1133">Transmembrane helix</keyword>
<evidence type="ECO:0000256" key="14">
    <source>
        <dbReference type="ARBA" id="ARBA00032370"/>
    </source>
</evidence>
<protein>
    <recommendedName>
        <fullName evidence="17">Probable peptidoglycan glycosyltransferase FtsW</fullName>
        <ecNumber evidence="19">2.4.99.28</ecNumber>
    </recommendedName>
    <alternativeName>
        <fullName evidence="18">Cell division protein FtsW</fullName>
    </alternativeName>
    <alternativeName>
        <fullName evidence="15">Cell wall polymerase</fullName>
    </alternativeName>
    <alternativeName>
        <fullName evidence="14">Peptidoglycan polymerase</fullName>
    </alternativeName>
</protein>
<dbReference type="EMBL" id="AE014184">
    <property type="protein sequence ID" value="AAO44324.1"/>
    <property type="molecule type" value="Genomic_DNA"/>
</dbReference>
<evidence type="ECO:0000256" key="15">
    <source>
        <dbReference type="ARBA" id="ARBA00033270"/>
    </source>
</evidence>
<comment type="pathway">
    <text evidence="2">Cell wall biogenesis; peptidoglycan biosynthesis.</text>
</comment>
<dbReference type="PANTHER" id="PTHR30474">
    <property type="entry name" value="CELL CYCLE PROTEIN"/>
    <property type="match status" value="1"/>
</dbReference>
<dbReference type="GO" id="GO:0071555">
    <property type="term" value="P:cell wall organization"/>
    <property type="evidence" value="ECO:0007669"/>
    <property type="project" value="UniProtKB-KW"/>
</dbReference>
<comment type="catalytic activity">
    <reaction evidence="20">
        <text>[GlcNAc-(1-&gt;4)-Mur2Ac(oyl-L-Ala-gamma-D-Glu-L-Lys-D-Ala-D-Ala)](n)-di-trans,octa-cis-undecaprenyl diphosphate + beta-D-GlcNAc-(1-&gt;4)-Mur2Ac(oyl-L-Ala-gamma-D-Glu-L-Lys-D-Ala-D-Ala)-di-trans,octa-cis-undecaprenyl diphosphate = [GlcNAc-(1-&gt;4)-Mur2Ac(oyl-L-Ala-gamma-D-Glu-L-Lys-D-Ala-D-Ala)](n+1)-di-trans,octa-cis-undecaprenyl diphosphate + di-trans,octa-cis-undecaprenyl diphosphate + H(+)</text>
        <dbReference type="Rhea" id="RHEA:23708"/>
        <dbReference type="Rhea" id="RHEA-COMP:9602"/>
        <dbReference type="Rhea" id="RHEA-COMP:9603"/>
        <dbReference type="ChEBI" id="CHEBI:15378"/>
        <dbReference type="ChEBI" id="CHEBI:58405"/>
        <dbReference type="ChEBI" id="CHEBI:60033"/>
        <dbReference type="ChEBI" id="CHEBI:78435"/>
        <dbReference type="EC" id="2.4.99.28"/>
    </reaction>
</comment>
<comment type="subcellular location">
    <subcellularLocation>
        <location evidence="1">Cell membrane</location>
        <topology evidence="1">Multi-pass membrane protein</topology>
    </subcellularLocation>
</comment>
<dbReference type="GO" id="GO:0008955">
    <property type="term" value="F:peptidoglycan glycosyltransferase activity"/>
    <property type="evidence" value="ECO:0007669"/>
    <property type="project" value="UniProtKB-EC"/>
</dbReference>
<dbReference type="EC" id="2.4.99.28" evidence="19"/>
<feature type="transmembrane region" description="Helical" evidence="22">
    <location>
        <begin position="267"/>
        <end position="293"/>
    </location>
</feature>
<comment type="function">
    <text evidence="21">Peptidoglycan polymerase that is essential for cell division.</text>
</comment>
<dbReference type="Pfam" id="PF01098">
    <property type="entry name" value="FTSW_RODA_SPOVE"/>
    <property type="match status" value="1"/>
</dbReference>
<evidence type="ECO:0000256" key="20">
    <source>
        <dbReference type="ARBA" id="ARBA00049902"/>
    </source>
</evidence>
<keyword evidence="5" id="KW-0328">Glycosyltransferase</keyword>
<keyword evidence="13" id="KW-0961">Cell wall biogenesis/degradation</keyword>
<dbReference type="STRING" id="203267.TWT_227"/>
<evidence type="ECO:0000256" key="1">
    <source>
        <dbReference type="ARBA" id="ARBA00004651"/>
    </source>
</evidence>
<dbReference type="PANTHER" id="PTHR30474:SF2">
    <property type="entry name" value="PEPTIDOGLYCAN GLYCOSYLTRANSFERASE FTSW-RELATED"/>
    <property type="match status" value="1"/>
</dbReference>
<dbReference type="GO" id="GO:0032153">
    <property type="term" value="C:cell division site"/>
    <property type="evidence" value="ECO:0007669"/>
    <property type="project" value="TreeGrafter"/>
</dbReference>
<dbReference type="InterPro" id="IPR013437">
    <property type="entry name" value="FtsW"/>
</dbReference>
<accession>Q83N07</accession>
<dbReference type="eggNOG" id="COG0772">
    <property type="taxonomic scope" value="Bacteria"/>
</dbReference>
<evidence type="ECO:0000256" key="13">
    <source>
        <dbReference type="ARBA" id="ARBA00023316"/>
    </source>
</evidence>
<evidence type="ECO:0000256" key="3">
    <source>
        <dbReference type="ARBA" id="ARBA00022475"/>
    </source>
</evidence>
<evidence type="ECO:0000313" key="23">
    <source>
        <dbReference type="EMBL" id="AAO44324.1"/>
    </source>
</evidence>